<name>L0DHT5_SINAD</name>
<dbReference type="EMBL" id="CP003364">
    <property type="protein sequence ID" value="AGA28251.1"/>
    <property type="molecule type" value="Genomic_DNA"/>
</dbReference>
<dbReference type="AlphaFoldDB" id="L0DHT5"/>
<dbReference type="PANTHER" id="PTHR43162">
    <property type="match status" value="1"/>
</dbReference>
<accession>L0DHT5</accession>
<organism evidence="2 3">
    <name type="scientific">Singulisphaera acidiphila (strain ATCC BAA-1392 / DSM 18658 / VKM B-2454 / MOB10)</name>
    <dbReference type="NCBI Taxonomy" id="886293"/>
    <lineage>
        <taxon>Bacteria</taxon>
        <taxon>Pseudomonadati</taxon>
        <taxon>Planctomycetota</taxon>
        <taxon>Planctomycetia</taxon>
        <taxon>Isosphaerales</taxon>
        <taxon>Isosphaeraceae</taxon>
        <taxon>Singulisphaera</taxon>
    </lineage>
</organism>
<dbReference type="InterPro" id="IPR051604">
    <property type="entry name" value="Ergot_Alk_Oxidoreductase"/>
</dbReference>
<dbReference type="Proteomes" id="UP000010798">
    <property type="component" value="Chromosome"/>
</dbReference>
<keyword evidence="3" id="KW-1185">Reference proteome</keyword>
<evidence type="ECO:0000313" key="2">
    <source>
        <dbReference type="EMBL" id="AGA28251.1"/>
    </source>
</evidence>
<dbReference type="OrthoDB" id="267890at2"/>
<reference evidence="2 3" key="1">
    <citation type="submission" date="2012-02" db="EMBL/GenBank/DDBJ databases">
        <title>Complete sequence of chromosome of Singulisphaera acidiphila DSM 18658.</title>
        <authorList>
            <consortium name="US DOE Joint Genome Institute (JGI-PGF)"/>
            <person name="Lucas S."/>
            <person name="Copeland A."/>
            <person name="Lapidus A."/>
            <person name="Glavina del Rio T."/>
            <person name="Dalin E."/>
            <person name="Tice H."/>
            <person name="Bruce D."/>
            <person name="Goodwin L."/>
            <person name="Pitluck S."/>
            <person name="Peters L."/>
            <person name="Ovchinnikova G."/>
            <person name="Chertkov O."/>
            <person name="Kyrpides N."/>
            <person name="Mavromatis K."/>
            <person name="Ivanova N."/>
            <person name="Brettin T."/>
            <person name="Detter J.C."/>
            <person name="Han C."/>
            <person name="Larimer F."/>
            <person name="Land M."/>
            <person name="Hauser L."/>
            <person name="Markowitz V."/>
            <person name="Cheng J.-F."/>
            <person name="Hugenholtz P."/>
            <person name="Woyke T."/>
            <person name="Wu D."/>
            <person name="Tindall B."/>
            <person name="Pomrenke H."/>
            <person name="Brambilla E."/>
            <person name="Klenk H.-P."/>
            <person name="Eisen J.A."/>
        </authorList>
    </citation>
    <scope>NUCLEOTIDE SEQUENCE [LARGE SCALE GENOMIC DNA]</scope>
    <source>
        <strain evidence="3">ATCC BAA-1392 / DSM 18658 / VKM B-2454 / MOB10</strain>
    </source>
</reference>
<dbReference type="STRING" id="886293.Sinac_4028"/>
<dbReference type="PANTHER" id="PTHR43162:SF1">
    <property type="entry name" value="PRESTALK A DIFFERENTIATION PROTEIN A"/>
    <property type="match status" value="1"/>
</dbReference>
<dbReference type="KEGG" id="saci:Sinac_4028"/>
<protein>
    <submittedName>
        <fullName evidence="2">Putative nucleoside-diphosphate sugar epimerase</fullName>
    </submittedName>
</protein>
<proteinExistence type="predicted"/>
<dbReference type="InterPro" id="IPR036291">
    <property type="entry name" value="NAD(P)-bd_dom_sf"/>
</dbReference>
<gene>
    <name evidence="2" type="ordered locus">Sinac_4028</name>
</gene>
<dbReference type="Gene3D" id="3.40.50.720">
    <property type="entry name" value="NAD(P)-binding Rossmann-like Domain"/>
    <property type="match status" value="1"/>
</dbReference>
<dbReference type="InterPro" id="IPR016040">
    <property type="entry name" value="NAD(P)-bd_dom"/>
</dbReference>
<dbReference type="eggNOG" id="COG0702">
    <property type="taxonomic scope" value="Bacteria"/>
</dbReference>
<evidence type="ECO:0000259" key="1">
    <source>
        <dbReference type="Pfam" id="PF13460"/>
    </source>
</evidence>
<sequence>MSESYLILGATGTVGRRVLATMRSLGHVVKGASRRNAAGPDFRRFDLLEPATHVSALEGVSTVMLISRPGDEEAHIHAEPFIDAMVGQRVGRVVVLSALGAEKRADFSLRKVEALVERSGMAWTHVRPNFFMQMLASPPLCTEIVTRNTLSLPLDDAKVAYVDADDVAAVLVRALIDPTLAHQSFEVNGPRSLDHDEVTALIARQVGREIRYVPLDEDSARRLLAIRGLSPPHVERVLRFYALTRQGECAASDTTVAALLGRPLGTFEAFVAANAAAW</sequence>
<dbReference type="Gene3D" id="3.90.25.10">
    <property type="entry name" value="UDP-galactose 4-epimerase, domain 1"/>
    <property type="match status" value="1"/>
</dbReference>
<feature type="domain" description="NAD(P)-binding" evidence="1">
    <location>
        <begin position="9"/>
        <end position="178"/>
    </location>
</feature>
<dbReference type="Pfam" id="PF13460">
    <property type="entry name" value="NAD_binding_10"/>
    <property type="match status" value="1"/>
</dbReference>
<dbReference type="SUPFAM" id="SSF51735">
    <property type="entry name" value="NAD(P)-binding Rossmann-fold domains"/>
    <property type="match status" value="1"/>
</dbReference>
<evidence type="ECO:0000313" key="3">
    <source>
        <dbReference type="Proteomes" id="UP000010798"/>
    </source>
</evidence>
<dbReference type="HOGENOM" id="CLU_007383_10_6_0"/>